<feature type="region of interest" description="Disordered" evidence="1">
    <location>
        <begin position="448"/>
        <end position="516"/>
    </location>
</feature>
<protein>
    <submittedName>
        <fullName evidence="3">Type II inositol-1,4,5-trisphosphate 5-phosphatase</fullName>
    </submittedName>
</protein>
<accession>C9SXL1</accession>
<evidence type="ECO:0000259" key="2">
    <source>
        <dbReference type="SMART" id="SM00128"/>
    </source>
</evidence>
<dbReference type="Pfam" id="PF21310">
    <property type="entry name" value="OCRL-like_ASH"/>
    <property type="match status" value="2"/>
</dbReference>
<dbReference type="GO" id="GO:0004439">
    <property type="term" value="F:phosphatidylinositol-4,5-bisphosphate 5-phosphatase activity"/>
    <property type="evidence" value="ECO:0007669"/>
    <property type="project" value="TreeGrafter"/>
</dbReference>
<dbReference type="Pfam" id="PF22669">
    <property type="entry name" value="Exo_endo_phos2"/>
    <property type="match status" value="2"/>
</dbReference>
<feature type="region of interest" description="Disordered" evidence="1">
    <location>
        <begin position="587"/>
        <end position="606"/>
    </location>
</feature>
<dbReference type="KEGG" id="val:VDBG_09511"/>
<dbReference type="InterPro" id="IPR048869">
    <property type="entry name" value="OCRL-1_2_ASH"/>
</dbReference>
<dbReference type="InterPro" id="IPR046985">
    <property type="entry name" value="IP5"/>
</dbReference>
<dbReference type="InterPro" id="IPR036691">
    <property type="entry name" value="Endo/exonu/phosph_ase_sf"/>
</dbReference>
<feature type="region of interest" description="Disordered" evidence="1">
    <location>
        <begin position="322"/>
        <end position="365"/>
    </location>
</feature>
<dbReference type="InterPro" id="IPR000300">
    <property type="entry name" value="IPPc"/>
</dbReference>
<name>C9SXL1_VERA1</name>
<dbReference type="Gene3D" id="3.60.10.10">
    <property type="entry name" value="Endonuclease/exonuclease/phosphatase"/>
    <property type="match status" value="1"/>
</dbReference>
<dbReference type="STRING" id="526221.C9SXL1"/>
<dbReference type="PANTHER" id="PTHR11200">
    <property type="entry name" value="INOSITOL 5-PHOSPHATASE"/>
    <property type="match status" value="1"/>
</dbReference>
<dbReference type="OMA" id="NWDAAQI"/>
<dbReference type="Proteomes" id="UP000008698">
    <property type="component" value="Unassembled WGS sequence"/>
</dbReference>
<evidence type="ECO:0000313" key="3">
    <source>
        <dbReference type="EMBL" id="EEY23401.1"/>
    </source>
</evidence>
<evidence type="ECO:0000256" key="1">
    <source>
        <dbReference type="SAM" id="MobiDB-lite"/>
    </source>
</evidence>
<feature type="compositionally biased region" description="Acidic residues" evidence="1">
    <location>
        <begin position="495"/>
        <end position="510"/>
    </location>
</feature>
<dbReference type="GeneID" id="9528019"/>
<evidence type="ECO:0000313" key="4">
    <source>
        <dbReference type="Proteomes" id="UP000008698"/>
    </source>
</evidence>
<dbReference type="Gene3D" id="2.60.40.10">
    <property type="entry name" value="Immunoglobulins"/>
    <property type="match status" value="1"/>
</dbReference>
<dbReference type="InterPro" id="IPR013783">
    <property type="entry name" value="Ig-like_fold"/>
</dbReference>
<feature type="region of interest" description="Disordered" evidence="1">
    <location>
        <begin position="638"/>
        <end position="669"/>
    </location>
</feature>
<keyword evidence="4" id="KW-1185">Reference proteome</keyword>
<feature type="compositionally biased region" description="Polar residues" evidence="1">
    <location>
        <begin position="9"/>
        <end position="21"/>
    </location>
</feature>
<dbReference type="GO" id="GO:0046856">
    <property type="term" value="P:phosphatidylinositol dephosphorylation"/>
    <property type="evidence" value="ECO:0007669"/>
    <property type="project" value="InterPro"/>
</dbReference>
<sequence>MASHDPDQSFDSATSEPIDLTSTPHSLARAVYARRAEYVRPHRIRVKIGSWNVAACPGADKDLASWFVQGKGVDKCFATVDLAHNPAVEETDASNPGISSEDHNEVRLVGGEKIGLYVLGLQEIVDLNMARDAVTRMYSDPEPMAKWKEALEEAMPPGYELVTAEQMSGLLLLVYASPEVAATVGNVSTVQVGTGLFGYLGNKGAVTTRILLGETTRMVFVNSHLASGAEQTYLERRLWDYNQILTRTQFDLVQLAGSTNSTPEKIGDEDFAFWLGDLNFRLEGLPGDDIRRLLMLHTRGEYDLSKKKKYFDGEEMFVVKNVDDSSDDESTTASTVSPRKPDFDESNTTLPDPDDFLPDPHDGPASLQATLDSLLPHDQLGRVIREKKAFHEGWREGPVTFLPSYKYDVGTVSLFDSSEKQRAPSWCDRILYRTRKDKLEYEKKVQEAEEAKKKDEQMKAQGLEDAANDDDVLFSYDPETDADAEEQPKGASDASYDEYDEYDDNEENTTEEVVTKEGFTDRIHLDIYTSHQRITSSDHKPIISIFTLDYDAVVPELKAKVHAEVAKELDRAENEGRPLITVVVDTQDGTGKEASGRPADQGDPVDFGDISYLRKHTTRLTIANTGRVPAKFAFVERPSEDAATNSPPHWLKTRFSRSGSDDDDEEAEKLGDDVTLEPGETLGAVLEVLIDDISRVRALNGDRVKLEDILVLRVEDGRDHFIPVRATWLPSCFGRSIEELIRIPDGGIRTFAKSRLPKTGSIPYDLDVHSAAPKELFKLTEVIETLTTRVLADANMLDQQVIPADRPGWPFEKATWLFKDQAARDKQVLALVEALDNDTPLSDALPLDSPAPHRLEVAAEVLVLYLQGLTDGIITAPLWAKIEVALPQLGSTSSPIRTAEEAEDDKAAILDILASAPNHNIAFVFLTAMLSKTAAELTPIAKAELETLTSTASKRLSVIGRRSLSFRRMTGGGSNTAAAEAALARRRAKEKKFAEVMGRSVSRVTLPAKDKERKVVEEKLRGAVELFVRRSLQDL</sequence>
<feature type="compositionally biased region" description="Acidic residues" evidence="1">
    <location>
        <begin position="466"/>
        <end position="485"/>
    </location>
</feature>
<organism evidence="4">
    <name type="scientific">Verticillium alfalfae (strain VaMs.102 / ATCC MYA-4576 / FGSC 10136)</name>
    <name type="common">Verticillium wilt of alfalfa</name>
    <name type="synonym">Verticillium albo-atrum</name>
    <dbReference type="NCBI Taxonomy" id="526221"/>
    <lineage>
        <taxon>Eukaryota</taxon>
        <taxon>Fungi</taxon>
        <taxon>Dikarya</taxon>
        <taxon>Ascomycota</taxon>
        <taxon>Pezizomycotina</taxon>
        <taxon>Sordariomycetes</taxon>
        <taxon>Hypocreomycetidae</taxon>
        <taxon>Glomerellales</taxon>
        <taxon>Plectosphaerellaceae</taxon>
        <taxon>Verticillium</taxon>
    </lineage>
</organism>
<dbReference type="eggNOG" id="KOG0566">
    <property type="taxonomic scope" value="Eukaryota"/>
</dbReference>
<dbReference type="SUPFAM" id="SSF56219">
    <property type="entry name" value="DNase I-like"/>
    <property type="match status" value="1"/>
</dbReference>
<dbReference type="SMART" id="SM00128">
    <property type="entry name" value="IPPc"/>
    <property type="match status" value="1"/>
</dbReference>
<dbReference type="AlphaFoldDB" id="C9SXL1"/>
<dbReference type="HOGENOM" id="CLU_005563_0_0_1"/>
<dbReference type="RefSeq" id="XP_003000316.1">
    <property type="nucleotide sequence ID" value="XM_003000270.1"/>
</dbReference>
<proteinExistence type="predicted"/>
<dbReference type="eggNOG" id="KOG0565">
    <property type="taxonomic scope" value="Eukaryota"/>
</dbReference>
<dbReference type="PANTHER" id="PTHR11200:SF300">
    <property type="entry name" value="TYPE II INOSITOL 1,4,5-TRISPHOSPHATE 5-PHOSPHATASE"/>
    <property type="match status" value="1"/>
</dbReference>
<dbReference type="EMBL" id="DS985228">
    <property type="protein sequence ID" value="EEY23401.1"/>
    <property type="molecule type" value="Genomic_DNA"/>
</dbReference>
<feature type="compositionally biased region" description="Basic and acidic residues" evidence="1">
    <location>
        <begin position="448"/>
        <end position="458"/>
    </location>
</feature>
<dbReference type="OrthoDB" id="7862313at2759"/>
<feature type="domain" description="Inositol polyphosphate-related phosphatase" evidence="2">
    <location>
        <begin position="42"/>
        <end position="449"/>
    </location>
</feature>
<reference evidence="4" key="1">
    <citation type="journal article" date="2011" name="PLoS Pathog.">
        <title>Comparative genomics yields insights into niche adaptation of plant vascular wilt pathogens.</title>
        <authorList>
            <person name="Klosterman S.J."/>
            <person name="Subbarao K.V."/>
            <person name="Kang S."/>
            <person name="Veronese P."/>
            <person name="Gold S.E."/>
            <person name="Thomma B.P.H.J."/>
            <person name="Chen Z."/>
            <person name="Henrissat B."/>
            <person name="Lee Y.-H."/>
            <person name="Park J."/>
            <person name="Garcia-Pedrajas M.D."/>
            <person name="Barbara D.J."/>
            <person name="Anchieta A."/>
            <person name="de Jonge R."/>
            <person name="Santhanam P."/>
            <person name="Maruthachalam K."/>
            <person name="Atallah Z."/>
            <person name="Amyotte S.G."/>
            <person name="Paz Z."/>
            <person name="Inderbitzin P."/>
            <person name="Hayes R.J."/>
            <person name="Heiman D.I."/>
            <person name="Young S."/>
            <person name="Zeng Q."/>
            <person name="Engels R."/>
            <person name="Galagan J."/>
            <person name="Cuomo C.A."/>
            <person name="Dobinson K.F."/>
            <person name="Ma L.-J."/>
        </authorList>
    </citation>
    <scope>NUCLEOTIDE SEQUENCE [LARGE SCALE GENOMIC DNA]</scope>
    <source>
        <strain evidence="4">VaMs.102 / ATCC MYA-4576 / FGSC 10136</strain>
    </source>
</reference>
<gene>
    <name evidence="3" type="ORF">VDBG_09511</name>
</gene>
<feature type="region of interest" description="Disordered" evidence="1">
    <location>
        <begin position="1"/>
        <end position="21"/>
    </location>
</feature>